<dbReference type="Gramene" id="Solyc05g007040.1.1">
    <property type="protein sequence ID" value="Solyc05g007040.1.1.1"/>
    <property type="gene ID" value="Solyc05g007040.1"/>
</dbReference>
<reference evidence="1" key="1">
    <citation type="journal article" date="2012" name="Nature">
        <title>The tomato genome sequence provides insights into fleshy fruit evolution.</title>
        <authorList>
            <consortium name="Tomato Genome Consortium"/>
        </authorList>
    </citation>
    <scope>NUCLEOTIDE SEQUENCE [LARGE SCALE GENOMIC DNA]</scope>
    <source>
        <strain evidence="1">cv. Heinz 1706</strain>
    </source>
</reference>
<sequence>MVQKEELESLLVAYETNYSFETLSFHFHRNISEMILKIVYKRLHILEMVLKIVYKRLHLLNSSSTIFSLKKHSQEQEIM</sequence>
<dbReference type="PaxDb" id="4081-Solyc05g007040.1.1"/>
<evidence type="ECO:0000313" key="1">
    <source>
        <dbReference type="EnsemblPlants" id="Solyc05g007040.1.1.1"/>
    </source>
</evidence>
<proteinExistence type="predicted"/>
<dbReference type="AlphaFoldDB" id="A0A3Q7GA26"/>
<protein>
    <submittedName>
        <fullName evidence="1">Uncharacterized protein</fullName>
    </submittedName>
</protein>
<organism evidence="1">
    <name type="scientific">Solanum lycopersicum</name>
    <name type="common">Tomato</name>
    <name type="synonym">Lycopersicon esculentum</name>
    <dbReference type="NCBI Taxonomy" id="4081"/>
    <lineage>
        <taxon>Eukaryota</taxon>
        <taxon>Viridiplantae</taxon>
        <taxon>Streptophyta</taxon>
        <taxon>Embryophyta</taxon>
        <taxon>Tracheophyta</taxon>
        <taxon>Spermatophyta</taxon>
        <taxon>Magnoliopsida</taxon>
        <taxon>eudicotyledons</taxon>
        <taxon>Gunneridae</taxon>
        <taxon>Pentapetalae</taxon>
        <taxon>asterids</taxon>
        <taxon>lamiids</taxon>
        <taxon>Solanales</taxon>
        <taxon>Solanaceae</taxon>
        <taxon>Solanoideae</taxon>
        <taxon>Solaneae</taxon>
        <taxon>Solanum</taxon>
        <taxon>Solanum subgen. Lycopersicon</taxon>
    </lineage>
</organism>
<accession>A0A3Q7GA26</accession>
<keyword evidence="2" id="KW-1185">Reference proteome</keyword>
<name>A0A3Q7GA26_SOLLC</name>
<dbReference type="EnsemblPlants" id="Solyc05g007040.1.1">
    <property type="protein sequence ID" value="Solyc05g007040.1.1.1"/>
    <property type="gene ID" value="Solyc05g007040.1"/>
</dbReference>
<dbReference type="Proteomes" id="UP000004994">
    <property type="component" value="Chromosome 5"/>
</dbReference>
<reference evidence="1" key="2">
    <citation type="submission" date="2019-01" db="UniProtKB">
        <authorList>
            <consortium name="EnsemblPlants"/>
        </authorList>
    </citation>
    <scope>IDENTIFICATION</scope>
    <source>
        <strain evidence="1">cv. Heinz 1706</strain>
    </source>
</reference>
<dbReference type="InParanoid" id="A0A3Q7GA26"/>
<evidence type="ECO:0000313" key="2">
    <source>
        <dbReference type="Proteomes" id="UP000004994"/>
    </source>
</evidence>